<dbReference type="RefSeq" id="WP_131311095.1">
    <property type="nucleotide sequence ID" value="NZ_SJFN01000034.1"/>
</dbReference>
<dbReference type="AlphaFoldDB" id="A0A4Q9VH58"/>
<comment type="caution">
    <text evidence="2">The sequence shown here is derived from an EMBL/GenBank/DDBJ whole genome shotgun (WGS) entry which is preliminary data.</text>
</comment>
<evidence type="ECO:0000313" key="2">
    <source>
        <dbReference type="EMBL" id="TBW34410.1"/>
    </source>
</evidence>
<dbReference type="Proteomes" id="UP000292781">
    <property type="component" value="Unassembled WGS sequence"/>
</dbReference>
<sequence length="302" mass="31916">MPNKRRSRATRRVDLVPRLRALPLIALGLLAVAVAGRSPSPEAPLRWTVRDAGAWMADFDGLRHERTALAIAARVNLAAAEPRPSTAAMVMAEADLVPRDVRKVVPIDAVEPEYTGAVPPGARAAPKPTPEVPPQINRTGKGDRLIAPQPLGRSTDRDLFVKPSLAAVPPSLDGWPPLVTVASLAAPLNERTLPRRALAAPDAKAADDRVIVAMVRTGPGRVVTQSAIAALGNRPGTKGRPILPPMPDAQMAAANPRTEIMAQPKVPEIGYARRAAAEVLARFRAVLGDEDDATTPPATAPN</sequence>
<gene>
    <name evidence="2" type="ORF">EYW49_18400</name>
</gene>
<organism evidence="2 3">
    <name type="scientific">Siculibacillus lacustris</name>
    <dbReference type="NCBI Taxonomy" id="1549641"/>
    <lineage>
        <taxon>Bacteria</taxon>
        <taxon>Pseudomonadati</taxon>
        <taxon>Pseudomonadota</taxon>
        <taxon>Alphaproteobacteria</taxon>
        <taxon>Hyphomicrobiales</taxon>
        <taxon>Ancalomicrobiaceae</taxon>
        <taxon>Siculibacillus</taxon>
    </lineage>
</organism>
<feature type="region of interest" description="Disordered" evidence="1">
    <location>
        <begin position="115"/>
        <end position="153"/>
    </location>
</feature>
<name>A0A4Q9VH58_9HYPH</name>
<reference evidence="2 3" key="1">
    <citation type="submission" date="2019-02" db="EMBL/GenBank/DDBJ databases">
        <title>Siculibacillus lacustris gen. nov., sp. nov., a new rosette-forming bacterium isolated from a freshwater crater lake (Lake St. Ana, Romania).</title>
        <authorList>
            <person name="Felfoldi T."/>
            <person name="Marton Z."/>
            <person name="Szabo A."/>
            <person name="Mentes A."/>
            <person name="Boka K."/>
            <person name="Marialigeti K."/>
            <person name="Mathe I."/>
            <person name="Koncz M."/>
            <person name="Schumann P."/>
            <person name="Toth E."/>
        </authorList>
    </citation>
    <scope>NUCLEOTIDE SEQUENCE [LARGE SCALE GENOMIC DNA]</scope>
    <source>
        <strain evidence="2 3">SA-279</strain>
    </source>
</reference>
<evidence type="ECO:0000313" key="3">
    <source>
        <dbReference type="Proteomes" id="UP000292781"/>
    </source>
</evidence>
<accession>A0A4Q9VH58</accession>
<evidence type="ECO:0000256" key="1">
    <source>
        <dbReference type="SAM" id="MobiDB-lite"/>
    </source>
</evidence>
<protein>
    <submittedName>
        <fullName evidence="2">Uncharacterized protein</fullName>
    </submittedName>
</protein>
<keyword evidence="3" id="KW-1185">Reference proteome</keyword>
<dbReference type="EMBL" id="SJFN01000034">
    <property type="protein sequence ID" value="TBW34410.1"/>
    <property type="molecule type" value="Genomic_DNA"/>
</dbReference>
<proteinExistence type="predicted"/>